<reference evidence="2" key="2">
    <citation type="submission" date="2021-04" db="EMBL/GenBank/DDBJ databases">
        <authorList>
            <person name="Dong X."/>
        </authorList>
    </citation>
    <scope>NUCLEOTIDE SEQUENCE</scope>
    <source>
        <strain evidence="2">ZWT</strain>
    </source>
</reference>
<reference evidence="2" key="1">
    <citation type="journal article" date="2021" name="mSystems">
        <title>Bacteria and Archaea Synergistically Convert Glycine Betaine to Biogenic Methane in the Formosa Cold Seep of the South China Sea.</title>
        <authorList>
            <person name="Li L."/>
            <person name="Zhang W."/>
            <person name="Zhang S."/>
            <person name="Song L."/>
            <person name="Sun Q."/>
            <person name="Zhang H."/>
            <person name="Xiang H."/>
            <person name="Dong X."/>
        </authorList>
    </citation>
    <scope>NUCLEOTIDE SEQUENCE</scope>
    <source>
        <strain evidence="2">ZWT</strain>
    </source>
</reference>
<accession>A0A9J6NWC3</accession>
<keyword evidence="1" id="KW-1133">Transmembrane helix</keyword>
<name>A0A9J6NWC3_9CLOT</name>
<evidence type="ECO:0000313" key="2">
    <source>
        <dbReference type="EMBL" id="MCM1988799.1"/>
    </source>
</evidence>
<keyword evidence="3" id="KW-1185">Reference proteome</keyword>
<feature type="transmembrane region" description="Helical" evidence="1">
    <location>
        <begin position="400"/>
        <end position="418"/>
    </location>
</feature>
<proteinExistence type="predicted"/>
<dbReference type="EMBL" id="JAGSOJ010000001">
    <property type="protein sequence ID" value="MCM1988799.1"/>
    <property type="molecule type" value="Genomic_DNA"/>
</dbReference>
<comment type="caution">
    <text evidence="2">The sequence shown here is derived from an EMBL/GenBank/DDBJ whole genome shotgun (WGS) entry which is preliminary data.</text>
</comment>
<gene>
    <name evidence="2" type="ORF">KDK92_03530</name>
</gene>
<sequence>MELKDYNELKEIVFENYEKTYDISKNKIQYLEALGEITLKKELEGRNWGKIYSEKDRSFIKNALCNNGFINTDNFDFNGGIHSKEYTYIASENLRVKETIYIKSYDTISIKKIETSHPFITYELFEKIEKKQYEIKYEINVAMEELEKDEKISIFIITDNETLVYNINLKVKKGQLYEYDNNFIRNDKDLVNIYLKDKEAIHGVFEDPEFYEWYINNGVSKDNIKLMENIMEHNNTKVKIQAFFQYVLKDNKDIFNMKLEVEQLVYDKIRIKNTGTGYLYGEISYTSKSGRKEISWEQNEEILLKDLDRRNVIIISNNGTYQFELSEWEEDVTQAYDLKEELGYEDNNEEVVEKITQEIPQDNCAEEDTSIDIPGEDKVSKKTENQQVSKVDNKQNFKKIAIVIIICIILGIVVINYGK</sequence>
<protein>
    <submittedName>
        <fullName evidence="2">Uncharacterized protein</fullName>
    </submittedName>
</protein>
<keyword evidence="1" id="KW-0472">Membrane</keyword>
<dbReference type="AlphaFoldDB" id="A0A9J6NWC3"/>
<evidence type="ECO:0000313" key="3">
    <source>
        <dbReference type="Proteomes" id="UP001056429"/>
    </source>
</evidence>
<organism evidence="2 3">
    <name type="scientific">Oceanirhabdus seepicola</name>
    <dbReference type="NCBI Taxonomy" id="2828781"/>
    <lineage>
        <taxon>Bacteria</taxon>
        <taxon>Bacillati</taxon>
        <taxon>Bacillota</taxon>
        <taxon>Clostridia</taxon>
        <taxon>Eubacteriales</taxon>
        <taxon>Clostridiaceae</taxon>
        <taxon>Oceanirhabdus</taxon>
    </lineage>
</organism>
<dbReference type="RefSeq" id="WP_250857667.1">
    <property type="nucleotide sequence ID" value="NZ_JAGSOJ010000001.1"/>
</dbReference>
<evidence type="ECO:0000256" key="1">
    <source>
        <dbReference type="SAM" id="Phobius"/>
    </source>
</evidence>
<dbReference type="Proteomes" id="UP001056429">
    <property type="component" value="Unassembled WGS sequence"/>
</dbReference>
<keyword evidence="1" id="KW-0812">Transmembrane</keyword>